<proteinExistence type="predicted"/>
<evidence type="ECO:0000313" key="3">
    <source>
        <dbReference type="Proteomes" id="UP000063429"/>
    </source>
</evidence>
<dbReference type="EMBL" id="CP011409">
    <property type="protein sequence ID" value="AKZ61560.1"/>
    <property type="molecule type" value="Genomic_DNA"/>
</dbReference>
<name>A0ABN4HRH3_9BURK</name>
<gene>
    <name evidence="2" type="ORF">F506_01725</name>
</gene>
<dbReference type="InterPro" id="IPR032710">
    <property type="entry name" value="NTF2-like_dom_sf"/>
</dbReference>
<feature type="domain" description="SnoaL-like" evidence="1">
    <location>
        <begin position="11"/>
        <end position="110"/>
    </location>
</feature>
<accession>A0ABN4HRH3</accession>
<protein>
    <submittedName>
        <fullName evidence="2">Isomerase</fullName>
    </submittedName>
</protein>
<dbReference type="InterPro" id="IPR037401">
    <property type="entry name" value="SnoaL-like"/>
</dbReference>
<keyword evidence="2" id="KW-0413">Isomerase</keyword>
<evidence type="ECO:0000313" key="2">
    <source>
        <dbReference type="EMBL" id="AKZ61560.1"/>
    </source>
</evidence>
<dbReference type="SUPFAM" id="SSF54427">
    <property type="entry name" value="NTF2-like"/>
    <property type="match status" value="1"/>
</dbReference>
<reference evidence="3" key="1">
    <citation type="journal article" date="2015" name="Genome Announc.">
        <title>Complete Genome Sequence of Herbaspirillum hiltneri N3 (DSM 17495), Isolated from Surface-Sterilized Wheat Roots.</title>
        <authorList>
            <person name="Guizelini D."/>
            <person name="Saizaki P.M."/>
            <person name="Coimbra N.A."/>
            <person name="Weiss V.A."/>
            <person name="Faoro H."/>
            <person name="Sfeir M.Z."/>
            <person name="Baura V.A."/>
            <person name="Monteiro R.A."/>
            <person name="Chubatsu L.S."/>
            <person name="Souza E.M."/>
            <person name="Cruz L.M."/>
            <person name="Pedrosa F.O."/>
            <person name="Raittz R.T."/>
            <person name="Marchaukoski J.N."/>
            <person name="Steffens M.B."/>
        </authorList>
    </citation>
    <scope>NUCLEOTIDE SEQUENCE [LARGE SCALE GENOMIC DNA]</scope>
    <source>
        <strain evidence="3">N3</strain>
    </source>
</reference>
<dbReference type="GO" id="GO:0016853">
    <property type="term" value="F:isomerase activity"/>
    <property type="evidence" value="ECO:0007669"/>
    <property type="project" value="UniProtKB-KW"/>
</dbReference>
<dbReference type="Gene3D" id="3.10.450.50">
    <property type="match status" value="1"/>
</dbReference>
<sequence length="149" mass="17347">MTIRDRLDALAEWYVTLTRQSVRHIGQFYAPEVHFKDPFNDIRGIAAMIVVYEHMFDTTGNPRFIIHDRIVTDQQAFITWVFEFELKGKHYSIAGGTHLKFNDEGLVVLHRDYWDAAEELFQKLPVIGGLIRWLRRLFETRIKPAAGGG</sequence>
<organism evidence="2 3">
    <name type="scientific">Herbaspirillum hiltneri N3</name>
    <dbReference type="NCBI Taxonomy" id="1262470"/>
    <lineage>
        <taxon>Bacteria</taxon>
        <taxon>Pseudomonadati</taxon>
        <taxon>Pseudomonadota</taxon>
        <taxon>Betaproteobacteria</taxon>
        <taxon>Burkholderiales</taxon>
        <taxon>Oxalobacteraceae</taxon>
        <taxon>Herbaspirillum</taxon>
    </lineage>
</organism>
<dbReference type="RefSeq" id="WP_053195065.1">
    <property type="nucleotide sequence ID" value="NZ_CP011409.1"/>
</dbReference>
<dbReference type="Pfam" id="PF12680">
    <property type="entry name" value="SnoaL_2"/>
    <property type="match status" value="1"/>
</dbReference>
<dbReference type="Proteomes" id="UP000063429">
    <property type="component" value="Chromosome"/>
</dbReference>
<keyword evidence="3" id="KW-1185">Reference proteome</keyword>
<evidence type="ECO:0000259" key="1">
    <source>
        <dbReference type="Pfam" id="PF12680"/>
    </source>
</evidence>